<dbReference type="Proteomes" id="UP000077255">
    <property type="component" value="Chromosome"/>
</dbReference>
<dbReference type="RefSeq" id="WP_083966222.1">
    <property type="nucleotide sequence ID" value="NZ_CP014841.1"/>
</dbReference>
<evidence type="ECO:0000313" key="1">
    <source>
        <dbReference type="EMBL" id="AND70238.1"/>
    </source>
</evidence>
<dbReference type="Pfam" id="PF09938">
    <property type="entry name" value="DUF2170"/>
    <property type="match status" value="1"/>
</dbReference>
<reference evidence="1 2" key="1">
    <citation type="submission" date="2016-02" db="EMBL/GenBank/DDBJ databases">
        <title>Complete genome sequencing and analysis of ATSB10, Dyella thiooxydans isolated from rhizosphere soil of sunflower (Helianthus annuus L.).</title>
        <authorList>
            <person name="Lee Y."/>
            <person name="Hwangbo K."/>
            <person name="Chung H."/>
            <person name="Yoo J."/>
            <person name="Kim K.Y."/>
            <person name="Sa T.M."/>
            <person name="Um Y."/>
            <person name="Madhaiyan M."/>
        </authorList>
    </citation>
    <scope>NUCLEOTIDE SEQUENCE [LARGE SCALE GENOMIC DNA]</scope>
    <source>
        <strain evidence="1 2">ATSB10</strain>
    </source>
</reference>
<evidence type="ECO:0000313" key="2">
    <source>
        <dbReference type="Proteomes" id="UP000077255"/>
    </source>
</evidence>
<protein>
    <recommendedName>
        <fullName evidence="3">DUF2170 domain-containing protein</fullName>
    </recommendedName>
</protein>
<dbReference type="InterPro" id="IPR019231">
    <property type="entry name" value="DUF2170"/>
</dbReference>
<dbReference type="AlphaFoldDB" id="A0A160N3V2"/>
<evidence type="ECO:0008006" key="3">
    <source>
        <dbReference type="Google" id="ProtNLM"/>
    </source>
</evidence>
<dbReference type="OrthoDB" id="7677665at2"/>
<sequence>MTNRKAPSAGAARQKAFRERMSGLGMTIPRIYMTEDEQAMVREFLRHARGEHTEQLLAGMDFASVHEKWSAPRLCEALAAHAGTHGELREVRLEGLPPAIGLSLARYGKLPARLTVGDEEIFATTVLCTKGAVKSAARFNEACLRLGPTLPLSNVGLVGDDYILFGQLSAHAPLANIVEELDVLGRNAVRAHEELAALIR</sequence>
<gene>
    <name evidence="1" type="ORF">ATSB10_27840</name>
</gene>
<name>A0A160N3V2_9GAMM</name>
<organism evidence="1 2">
    <name type="scientific">Dyella thiooxydans</name>
    <dbReference type="NCBI Taxonomy" id="445710"/>
    <lineage>
        <taxon>Bacteria</taxon>
        <taxon>Pseudomonadati</taxon>
        <taxon>Pseudomonadota</taxon>
        <taxon>Gammaproteobacteria</taxon>
        <taxon>Lysobacterales</taxon>
        <taxon>Rhodanobacteraceae</taxon>
        <taxon>Dyella</taxon>
    </lineage>
</organism>
<dbReference type="EMBL" id="CP014841">
    <property type="protein sequence ID" value="AND70238.1"/>
    <property type="molecule type" value="Genomic_DNA"/>
</dbReference>
<dbReference type="KEGG" id="dtx:ATSB10_27840"/>
<proteinExistence type="predicted"/>
<accession>A0A160N3V2</accession>
<dbReference type="STRING" id="445710.ATSB10_27840"/>
<keyword evidence="2" id="KW-1185">Reference proteome</keyword>
<dbReference type="PATRIC" id="fig|445710.3.peg.2779"/>